<dbReference type="InterPro" id="IPR000618">
    <property type="entry name" value="Insect_cuticle"/>
</dbReference>
<dbReference type="PROSITE" id="PS00233">
    <property type="entry name" value="CHIT_BIND_RR_1"/>
    <property type="match status" value="1"/>
</dbReference>
<dbReference type="GO" id="GO:0005615">
    <property type="term" value="C:extracellular space"/>
    <property type="evidence" value="ECO:0007669"/>
    <property type="project" value="TreeGrafter"/>
</dbReference>
<proteinExistence type="predicted"/>
<evidence type="ECO:0008006" key="5">
    <source>
        <dbReference type="Google" id="ProtNLM"/>
    </source>
</evidence>
<protein>
    <recommendedName>
        <fullName evidence="5">Cuticle protein</fullName>
    </recommendedName>
</protein>
<dbReference type="GO" id="GO:0031012">
    <property type="term" value="C:extracellular matrix"/>
    <property type="evidence" value="ECO:0007669"/>
    <property type="project" value="TreeGrafter"/>
</dbReference>
<dbReference type="AlphaFoldDB" id="A0A8K0C5Z4"/>
<dbReference type="GO" id="GO:0042302">
    <property type="term" value="F:structural constituent of cuticle"/>
    <property type="evidence" value="ECO:0007669"/>
    <property type="project" value="UniProtKB-UniRule"/>
</dbReference>
<dbReference type="InterPro" id="IPR051217">
    <property type="entry name" value="Insect_Cuticle_Struc_Prot"/>
</dbReference>
<dbReference type="Pfam" id="PF00379">
    <property type="entry name" value="Chitin_bind_4"/>
    <property type="match status" value="1"/>
</dbReference>
<evidence type="ECO:0000256" key="1">
    <source>
        <dbReference type="ARBA" id="ARBA00022460"/>
    </source>
</evidence>
<comment type="caution">
    <text evidence="3">The sequence shown here is derived from an EMBL/GenBank/DDBJ whole genome shotgun (WGS) entry which is preliminary data.</text>
</comment>
<accession>A0A8K0C5Z4</accession>
<dbReference type="EMBL" id="VTPC01091205">
    <property type="protein sequence ID" value="KAF2879231.1"/>
    <property type="molecule type" value="Genomic_DNA"/>
</dbReference>
<dbReference type="PANTHER" id="PTHR12236:SF79">
    <property type="entry name" value="CUTICULAR PROTEIN 50CB-RELATED"/>
    <property type="match status" value="1"/>
</dbReference>
<evidence type="ECO:0000256" key="2">
    <source>
        <dbReference type="PROSITE-ProRule" id="PRU00497"/>
    </source>
</evidence>
<sequence>MFQYKKAYAFSYKVKDHISGDDFSHVQEQNSKATNGEYRVKLPDGRVQIVSYVADKNGYKADVKYAENENSNPKAYLSENIQTQQIRPIQIVQNGIKAKPGHYDYVYEDYPTDSNFQTQLPLYKAHYGTSQIPLYPSHDDGFSVSGVKGRNLVHLIVTPVPETKIVATPAYENQLQINPYLILHNSIQHHNIPQQGTKVEVFGNIHDQRKVVQITEHSLNSGKVGKFISSTLAPYTLDSSKGFQQNVLSTFGSADVGRRYTHVQIDAPSFTRVLHKQDQQNIYFK</sequence>
<gene>
    <name evidence="3" type="ORF">ILUMI_26933</name>
</gene>
<dbReference type="OrthoDB" id="6382199at2759"/>
<keyword evidence="4" id="KW-1185">Reference proteome</keyword>
<evidence type="ECO:0000313" key="3">
    <source>
        <dbReference type="EMBL" id="KAF2879231.1"/>
    </source>
</evidence>
<evidence type="ECO:0000313" key="4">
    <source>
        <dbReference type="Proteomes" id="UP000801492"/>
    </source>
</evidence>
<reference evidence="3" key="1">
    <citation type="submission" date="2019-08" db="EMBL/GenBank/DDBJ databases">
        <title>The genome of the North American firefly Photinus pyralis.</title>
        <authorList>
            <consortium name="Photinus pyralis genome working group"/>
            <person name="Fallon T.R."/>
            <person name="Sander Lower S.E."/>
            <person name="Weng J.-K."/>
        </authorList>
    </citation>
    <scope>NUCLEOTIDE SEQUENCE</scope>
    <source>
        <strain evidence="3">TRF0915ILg1</strain>
        <tissue evidence="3">Whole body</tissue>
    </source>
</reference>
<dbReference type="Proteomes" id="UP000801492">
    <property type="component" value="Unassembled WGS sequence"/>
</dbReference>
<dbReference type="PANTHER" id="PTHR12236">
    <property type="entry name" value="STRUCTURAL CONTITUENT OF CUTICLE"/>
    <property type="match status" value="1"/>
</dbReference>
<dbReference type="InterPro" id="IPR031311">
    <property type="entry name" value="CHIT_BIND_RR_consensus"/>
</dbReference>
<organism evidence="3 4">
    <name type="scientific">Ignelater luminosus</name>
    <name type="common">Cucubano</name>
    <name type="synonym">Pyrophorus luminosus</name>
    <dbReference type="NCBI Taxonomy" id="2038154"/>
    <lineage>
        <taxon>Eukaryota</taxon>
        <taxon>Metazoa</taxon>
        <taxon>Ecdysozoa</taxon>
        <taxon>Arthropoda</taxon>
        <taxon>Hexapoda</taxon>
        <taxon>Insecta</taxon>
        <taxon>Pterygota</taxon>
        <taxon>Neoptera</taxon>
        <taxon>Endopterygota</taxon>
        <taxon>Coleoptera</taxon>
        <taxon>Polyphaga</taxon>
        <taxon>Elateriformia</taxon>
        <taxon>Elateroidea</taxon>
        <taxon>Elateridae</taxon>
        <taxon>Agrypninae</taxon>
        <taxon>Pyrophorini</taxon>
        <taxon>Ignelater</taxon>
    </lineage>
</organism>
<dbReference type="PROSITE" id="PS51155">
    <property type="entry name" value="CHIT_BIND_RR_2"/>
    <property type="match status" value="1"/>
</dbReference>
<name>A0A8K0C5Z4_IGNLU</name>
<keyword evidence="1 2" id="KW-0193">Cuticle</keyword>